<dbReference type="Pfam" id="PF01497">
    <property type="entry name" value="Peripla_BP_2"/>
    <property type="match status" value="1"/>
</dbReference>
<comment type="similarity">
    <text evidence="2">Belongs to the bacterial solute-binding protein 8 family.</text>
</comment>
<dbReference type="PANTHER" id="PTHR30532">
    <property type="entry name" value="IRON III DICITRATE-BINDING PERIPLASMIC PROTEIN"/>
    <property type="match status" value="1"/>
</dbReference>
<feature type="domain" description="Fe/B12 periplasmic-binding" evidence="6">
    <location>
        <begin position="38"/>
        <end position="301"/>
    </location>
</feature>
<evidence type="ECO:0000256" key="2">
    <source>
        <dbReference type="ARBA" id="ARBA00008814"/>
    </source>
</evidence>
<accession>A0A422R1L5</accession>
<dbReference type="InterPro" id="IPR051313">
    <property type="entry name" value="Bact_iron-sidero_bind"/>
</dbReference>
<gene>
    <name evidence="7" type="ORF">A7A09_001575</name>
</gene>
<keyword evidence="5" id="KW-0732">Signal</keyword>
<sequence>MVTGRAVSLRPDRRAFLTAAGMMLAAGLPLRAASVRPRLAAIDWAMLETAIAIGHMPVAACELIRFRADAVEPVVPDDVVDLGLRGAPNYELLQLTRPDLILSSPYYTHYEGRLKALAPVLSLPFYTPGEAPLPKTLAALDALAEVVDDPQAGKQARSDAEATLDRHAKELAGFADRPVCLVNIGDARHLRAFGFDSLFGSTLNRLGLRNAWSGETKFSFMAPVPIERLATMPEARLVIIGEIPAEAQRGLSRSVLWRALPPVRQGRLYRLPDMNAFGGIPSALRFARLLEQAFRDGPATDI</sequence>
<dbReference type="Gene3D" id="3.40.50.1980">
    <property type="entry name" value="Nitrogenase molybdenum iron protein domain"/>
    <property type="match status" value="2"/>
</dbReference>
<keyword evidence="8" id="KW-1185">Reference proteome</keyword>
<dbReference type="AlphaFoldDB" id="A0A422R1L5"/>
<comment type="subcellular location">
    <subcellularLocation>
        <location evidence="1">Cell envelope</location>
    </subcellularLocation>
</comment>
<evidence type="ECO:0000256" key="3">
    <source>
        <dbReference type="ARBA" id="ARBA00022448"/>
    </source>
</evidence>
<evidence type="ECO:0000313" key="7">
    <source>
        <dbReference type="EMBL" id="RNF36116.1"/>
    </source>
</evidence>
<dbReference type="OrthoDB" id="8370650at2"/>
<dbReference type="GO" id="GO:1901678">
    <property type="term" value="P:iron coordination entity transport"/>
    <property type="evidence" value="ECO:0007669"/>
    <property type="project" value="UniProtKB-ARBA"/>
</dbReference>
<reference evidence="7" key="1">
    <citation type="submission" date="2018-05" db="EMBL/GenBank/DDBJ databases">
        <title>Reclassification of Methylarcula marina and Methylarcula terricola as Paracoccus methylarcula sp.nov., comb.nov. and Paracoccus terricola comb.nov.</title>
        <authorList>
            <person name="Shmareva M.N."/>
            <person name="Doronina N.V."/>
            <person name="Vasilenko O.V."/>
            <person name="Tarlachkov S.V."/>
            <person name="Trotsenko Y.A."/>
        </authorList>
    </citation>
    <scope>NUCLEOTIDE SEQUENCE [LARGE SCALE GENOMIC DNA]</scope>
    <source>
        <strain evidence="7">VKM B-2159</strain>
    </source>
</reference>
<keyword evidence="3" id="KW-0813">Transport</keyword>
<protein>
    <submittedName>
        <fullName evidence="7">Amino acid ABC transporter substrate-binding protein</fullName>
    </submittedName>
</protein>
<proteinExistence type="inferred from homology"/>
<evidence type="ECO:0000256" key="5">
    <source>
        <dbReference type="ARBA" id="ARBA00022729"/>
    </source>
</evidence>
<dbReference type="SUPFAM" id="SSF53807">
    <property type="entry name" value="Helical backbone' metal receptor"/>
    <property type="match status" value="1"/>
</dbReference>
<keyword evidence="4" id="KW-0408">Iron</keyword>
<evidence type="ECO:0000259" key="6">
    <source>
        <dbReference type="PROSITE" id="PS50983"/>
    </source>
</evidence>
<dbReference type="EMBL" id="PXNQ02000001">
    <property type="protein sequence ID" value="RNF36116.1"/>
    <property type="molecule type" value="Genomic_DNA"/>
</dbReference>
<name>A0A422R1L5_9RHOB</name>
<dbReference type="PANTHER" id="PTHR30532:SF1">
    <property type="entry name" value="IRON(3+)-HYDROXAMATE-BINDING PROTEIN FHUD"/>
    <property type="match status" value="1"/>
</dbReference>
<keyword evidence="4" id="KW-0410">Iron transport</keyword>
<evidence type="ECO:0000256" key="1">
    <source>
        <dbReference type="ARBA" id="ARBA00004196"/>
    </source>
</evidence>
<dbReference type="RefSeq" id="WP_106689683.1">
    <property type="nucleotide sequence ID" value="NZ_PXNQ02000001.1"/>
</dbReference>
<dbReference type="CDD" id="cd01146">
    <property type="entry name" value="FhuD"/>
    <property type="match status" value="1"/>
</dbReference>
<organism evidence="7 8">
    <name type="scientific">Paracoccus methylarcula</name>
    <dbReference type="NCBI Taxonomy" id="72022"/>
    <lineage>
        <taxon>Bacteria</taxon>
        <taxon>Pseudomonadati</taxon>
        <taxon>Pseudomonadota</taxon>
        <taxon>Alphaproteobacteria</taxon>
        <taxon>Rhodobacterales</taxon>
        <taxon>Paracoccaceae</taxon>
        <taxon>Paracoccus</taxon>
    </lineage>
</organism>
<dbReference type="PROSITE" id="PS50983">
    <property type="entry name" value="FE_B12_PBP"/>
    <property type="match status" value="1"/>
</dbReference>
<dbReference type="GO" id="GO:0030288">
    <property type="term" value="C:outer membrane-bounded periplasmic space"/>
    <property type="evidence" value="ECO:0007669"/>
    <property type="project" value="TreeGrafter"/>
</dbReference>
<dbReference type="PRINTS" id="PR01715">
    <property type="entry name" value="FERRIBNDNGPP"/>
</dbReference>
<evidence type="ECO:0000313" key="8">
    <source>
        <dbReference type="Proteomes" id="UP000238137"/>
    </source>
</evidence>
<keyword evidence="4" id="KW-0406">Ion transport</keyword>
<evidence type="ECO:0000256" key="4">
    <source>
        <dbReference type="ARBA" id="ARBA00022496"/>
    </source>
</evidence>
<dbReference type="InterPro" id="IPR002491">
    <property type="entry name" value="ABC_transptr_periplasmic_BD"/>
</dbReference>
<comment type="caution">
    <text evidence="7">The sequence shown here is derived from an EMBL/GenBank/DDBJ whole genome shotgun (WGS) entry which is preliminary data.</text>
</comment>
<dbReference type="Proteomes" id="UP000238137">
    <property type="component" value="Unassembled WGS sequence"/>
</dbReference>